<evidence type="ECO:0000313" key="2">
    <source>
        <dbReference type="RefSeq" id="XP_021866714.2"/>
    </source>
</evidence>
<reference evidence="2" key="2">
    <citation type="submission" date="2025-08" db="UniProtKB">
        <authorList>
            <consortium name="RefSeq"/>
        </authorList>
    </citation>
    <scope>IDENTIFICATION</scope>
    <source>
        <tissue evidence="2">Leaf</tissue>
    </source>
</reference>
<dbReference type="Proteomes" id="UP000813463">
    <property type="component" value="Chromosome 3"/>
</dbReference>
<name>A0A9R0JF04_SPIOL</name>
<dbReference type="GeneID" id="110805419"/>
<dbReference type="RefSeq" id="XP_021866714.2">
    <property type="nucleotide sequence ID" value="XM_022011022.2"/>
</dbReference>
<gene>
    <name evidence="2" type="primary">LOC110805419</name>
</gene>
<dbReference type="InterPro" id="IPR010683">
    <property type="entry name" value="DUF1262"/>
</dbReference>
<dbReference type="AlphaFoldDB" id="A0A9R0JF04"/>
<proteinExistence type="predicted"/>
<protein>
    <recommendedName>
        <fullName evidence="3">DUF1262 family protein</fullName>
    </recommendedName>
</protein>
<accession>A0A9R0JF04</accession>
<dbReference type="KEGG" id="soe:110805419"/>
<dbReference type="Pfam" id="PF06880">
    <property type="entry name" value="DUF1262"/>
    <property type="match status" value="1"/>
</dbReference>
<evidence type="ECO:0000313" key="1">
    <source>
        <dbReference type="Proteomes" id="UP000813463"/>
    </source>
</evidence>
<organism evidence="1 2">
    <name type="scientific">Spinacia oleracea</name>
    <name type="common">Spinach</name>
    <dbReference type="NCBI Taxonomy" id="3562"/>
    <lineage>
        <taxon>Eukaryota</taxon>
        <taxon>Viridiplantae</taxon>
        <taxon>Streptophyta</taxon>
        <taxon>Embryophyta</taxon>
        <taxon>Tracheophyta</taxon>
        <taxon>Spermatophyta</taxon>
        <taxon>Magnoliopsida</taxon>
        <taxon>eudicotyledons</taxon>
        <taxon>Gunneridae</taxon>
        <taxon>Pentapetalae</taxon>
        <taxon>Caryophyllales</taxon>
        <taxon>Chenopodiaceae</taxon>
        <taxon>Chenopodioideae</taxon>
        <taxon>Anserineae</taxon>
        <taxon>Spinacia</taxon>
    </lineage>
</organism>
<keyword evidence="1" id="KW-1185">Reference proteome</keyword>
<evidence type="ECO:0008006" key="3">
    <source>
        <dbReference type="Google" id="ProtNLM"/>
    </source>
</evidence>
<dbReference type="PANTHER" id="PTHR31050">
    <property type="entry name" value="OS08G0413200 PROTEIN"/>
    <property type="match status" value="1"/>
</dbReference>
<dbReference type="PANTHER" id="PTHR31050:SF3">
    <property type="entry name" value="OS08G0412800 PROTEIN"/>
    <property type="match status" value="1"/>
</dbReference>
<sequence length="397" mass="46294">MYMTRPLSLFKSRSRLLSTPVEGPGSGYLVLEGEEDIQYVRSSSGQEMIDEALMDLPFPQNRILTVNFTYGSGPYGKYTEKHNVLFIPVINKPLSSHCFYLMVDDNNDHKGLAHTSSTEEDTEPSCLFRTCTRDRNPEKLNPHNNCQQFQILRKKAGRFSAKCVDPEGRPPMFLRRLGWNIHASKPKITLGEADGLNPILRSQHPDFDFPLSTEYSQSMTVGKWYCPYMFIEEGTVKGQMERSPFYEMTLEQQWERIFSCERERERERESDDNSVCVRVVLPTELVKISWIDVVSQRDETNNRMWFWGMNKIGSQTRIGLSLVIIERIMWEQERVGWVAGNDKQVMVARTETYTGGDLWQKFSCYVLVERFVLKRLDGSLVLTYEFKHTHRIKCKWE</sequence>
<reference evidence="1" key="1">
    <citation type="journal article" date="2021" name="Nat. Commun.">
        <title>Genomic analyses provide insights into spinach domestication and the genetic basis of agronomic traits.</title>
        <authorList>
            <person name="Cai X."/>
            <person name="Sun X."/>
            <person name="Xu C."/>
            <person name="Sun H."/>
            <person name="Wang X."/>
            <person name="Ge C."/>
            <person name="Zhang Z."/>
            <person name="Wang Q."/>
            <person name="Fei Z."/>
            <person name="Jiao C."/>
            <person name="Wang Q."/>
        </authorList>
    </citation>
    <scope>NUCLEOTIDE SEQUENCE [LARGE SCALE GENOMIC DNA]</scope>
    <source>
        <strain evidence="1">cv. Varoflay</strain>
    </source>
</reference>